<accession>A0A172WXI2</accession>
<dbReference type="EMBL" id="CP015641">
    <property type="protein sequence ID" value="ANF28126.1"/>
    <property type="molecule type" value="Genomic_DNA"/>
</dbReference>
<evidence type="ECO:0000256" key="1">
    <source>
        <dbReference type="ARBA" id="ARBA00004429"/>
    </source>
</evidence>
<evidence type="ECO:0000256" key="5">
    <source>
        <dbReference type="ARBA" id="ARBA00022692"/>
    </source>
</evidence>
<feature type="domain" description="Tripartite ATP-independent periplasmic transporters DctQ component" evidence="10">
    <location>
        <begin position="48"/>
        <end position="178"/>
    </location>
</feature>
<dbReference type="Proteomes" id="UP000077787">
    <property type="component" value="Chromosome"/>
</dbReference>
<evidence type="ECO:0000259" key="10">
    <source>
        <dbReference type="Pfam" id="PF04290"/>
    </source>
</evidence>
<evidence type="ECO:0000256" key="2">
    <source>
        <dbReference type="ARBA" id="ARBA00022448"/>
    </source>
</evidence>
<dbReference type="PANTHER" id="PTHR35011">
    <property type="entry name" value="2,3-DIKETO-L-GULONATE TRAP TRANSPORTER SMALL PERMEASE PROTEIN YIAM"/>
    <property type="match status" value="1"/>
</dbReference>
<feature type="transmembrane region" description="Helical" evidence="9">
    <location>
        <begin position="32"/>
        <end position="51"/>
    </location>
</feature>
<keyword evidence="3" id="KW-1003">Cell membrane</keyword>
<gene>
    <name evidence="11" type="ORF">PS273GM_20615</name>
</gene>
<keyword evidence="2 9" id="KW-0813">Transport</keyword>
<dbReference type="eggNOG" id="COG4665">
    <property type="taxonomic scope" value="Bacteria"/>
</dbReference>
<comment type="subunit">
    <text evidence="9">The complex comprises the extracytoplasmic solute receptor protein and the two transmembrane proteins.</text>
</comment>
<evidence type="ECO:0000256" key="8">
    <source>
        <dbReference type="ARBA" id="ARBA00038436"/>
    </source>
</evidence>
<evidence type="ECO:0000256" key="3">
    <source>
        <dbReference type="ARBA" id="ARBA00022475"/>
    </source>
</evidence>
<comment type="subcellular location">
    <subcellularLocation>
        <location evidence="1 9">Cell inner membrane</location>
        <topology evidence="1 9">Multi-pass membrane protein</topology>
    </subcellularLocation>
</comment>
<name>A0A172WXI2_STUST</name>
<dbReference type="RefSeq" id="WP_045431760.1">
    <property type="nucleotide sequence ID" value="NZ_CP015641.1"/>
</dbReference>
<proteinExistence type="inferred from homology"/>
<organism evidence="11 12">
    <name type="scientific">Stutzerimonas stutzeri</name>
    <name type="common">Pseudomonas stutzeri</name>
    <dbReference type="NCBI Taxonomy" id="316"/>
    <lineage>
        <taxon>Bacteria</taxon>
        <taxon>Pseudomonadati</taxon>
        <taxon>Pseudomonadota</taxon>
        <taxon>Gammaproteobacteria</taxon>
        <taxon>Pseudomonadales</taxon>
        <taxon>Pseudomonadaceae</taxon>
        <taxon>Stutzerimonas</taxon>
    </lineage>
</organism>
<sequence length="204" mass="22538">MSAHPVSPNEAVPAAQADALPHNKLSWWLDKALVAIGEASAWIWLLVLAVVLTNVFSRFVLSRGSIALEELSWHLFGAALMLALAYAVVRDDHVRVDVLREKFTLRSQAIIELLAILILALPIVVLMVDALVPFAYQAFIYDERSQAPSGLPHRYIFKSVLPIGLTLVALALLSRATRCSTLLFNFPRAFVAPTHVRDRGHSQP</sequence>
<dbReference type="InterPro" id="IPR007387">
    <property type="entry name" value="TRAP_DctQ"/>
</dbReference>
<feature type="transmembrane region" description="Helical" evidence="9">
    <location>
        <begin position="71"/>
        <end position="89"/>
    </location>
</feature>
<dbReference type="AlphaFoldDB" id="A0A172WXI2"/>
<comment type="similarity">
    <text evidence="8 9">Belongs to the TRAP transporter small permease family.</text>
</comment>
<evidence type="ECO:0000256" key="7">
    <source>
        <dbReference type="ARBA" id="ARBA00023136"/>
    </source>
</evidence>
<keyword evidence="6 9" id="KW-1133">Transmembrane helix</keyword>
<evidence type="ECO:0000313" key="12">
    <source>
        <dbReference type="Proteomes" id="UP000077787"/>
    </source>
</evidence>
<dbReference type="InterPro" id="IPR055348">
    <property type="entry name" value="DctQ"/>
</dbReference>
<evidence type="ECO:0000256" key="4">
    <source>
        <dbReference type="ARBA" id="ARBA00022519"/>
    </source>
</evidence>
<feature type="transmembrane region" description="Helical" evidence="9">
    <location>
        <begin position="155"/>
        <end position="173"/>
    </location>
</feature>
<keyword evidence="5 9" id="KW-0812">Transmembrane</keyword>
<reference evidence="11 12" key="1">
    <citation type="submission" date="2016-05" db="EMBL/GenBank/DDBJ databases">
        <title>Genome sequence of Pseudomonas stutzeri 273 and identification of the exopolysaccharide biosynthesis locus.</title>
        <authorList>
            <person name="Wu S."/>
            <person name="Sun C."/>
        </authorList>
    </citation>
    <scope>NUCLEOTIDE SEQUENCE [LARGE SCALE GENOMIC DNA]</scope>
    <source>
        <strain evidence="11 12">273</strain>
    </source>
</reference>
<keyword evidence="4 9" id="KW-0997">Cell inner membrane</keyword>
<dbReference type="Pfam" id="PF04290">
    <property type="entry name" value="DctQ"/>
    <property type="match status" value="1"/>
</dbReference>
<protein>
    <recommendedName>
        <fullName evidence="9">TRAP transporter small permease protein</fullName>
    </recommendedName>
</protein>
<keyword evidence="7 9" id="KW-0472">Membrane</keyword>
<feature type="transmembrane region" description="Helical" evidence="9">
    <location>
        <begin position="110"/>
        <end position="135"/>
    </location>
</feature>
<evidence type="ECO:0000256" key="6">
    <source>
        <dbReference type="ARBA" id="ARBA00022989"/>
    </source>
</evidence>
<dbReference type="GO" id="GO:0022857">
    <property type="term" value="F:transmembrane transporter activity"/>
    <property type="evidence" value="ECO:0007669"/>
    <property type="project" value="UniProtKB-UniRule"/>
</dbReference>
<comment type="function">
    <text evidence="9">Part of the tripartite ATP-independent periplasmic (TRAP) transport system.</text>
</comment>
<evidence type="ECO:0000256" key="9">
    <source>
        <dbReference type="RuleBase" id="RU369079"/>
    </source>
</evidence>
<dbReference type="GO" id="GO:0005886">
    <property type="term" value="C:plasma membrane"/>
    <property type="evidence" value="ECO:0007669"/>
    <property type="project" value="UniProtKB-SubCell"/>
</dbReference>
<evidence type="ECO:0000313" key="11">
    <source>
        <dbReference type="EMBL" id="ANF28126.1"/>
    </source>
</evidence>
<dbReference type="PANTHER" id="PTHR35011:SF4">
    <property type="entry name" value="SLL1102 PROTEIN"/>
    <property type="match status" value="1"/>
</dbReference>